<feature type="active site" evidence="9">
    <location>
        <position position="183"/>
    </location>
</feature>
<feature type="active site" evidence="9">
    <location>
        <position position="277"/>
    </location>
</feature>
<dbReference type="Gene3D" id="1.10.150.130">
    <property type="match status" value="1"/>
</dbReference>
<dbReference type="PROSITE" id="PS51898">
    <property type="entry name" value="TYR_RECOMBINASE"/>
    <property type="match status" value="1"/>
</dbReference>
<keyword evidence="8 9" id="KW-0131">Cell cycle</keyword>
<dbReference type="InterPro" id="IPR023009">
    <property type="entry name" value="Tyrosine_recombinase_XerC/XerD"/>
</dbReference>
<dbReference type="InterPro" id="IPR050090">
    <property type="entry name" value="Tyrosine_recombinase_XerCD"/>
</dbReference>
<accession>A0ABQ1XJH7</accession>
<keyword evidence="5 9" id="KW-0229">DNA integration</keyword>
<dbReference type="SUPFAM" id="SSF47823">
    <property type="entry name" value="lambda integrase-like, N-terminal domain"/>
    <property type="match status" value="1"/>
</dbReference>
<name>A0ABQ1XJH7_9PROT</name>
<keyword evidence="2 9" id="KW-0963">Cytoplasm</keyword>
<evidence type="ECO:0000256" key="7">
    <source>
        <dbReference type="ARBA" id="ARBA00023172"/>
    </source>
</evidence>
<dbReference type="InterPro" id="IPR013762">
    <property type="entry name" value="Integrase-like_cat_sf"/>
</dbReference>
<evidence type="ECO:0000259" key="10">
    <source>
        <dbReference type="PROSITE" id="PS51898"/>
    </source>
</evidence>
<keyword evidence="13" id="KW-1185">Reference proteome</keyword>
<dbReference type="Pfam" id="PF00589">
    <property type="entry name" value="Phage_integrase"/>
    <property type="match status" value="1"/>
</dbReference>
<comment type="function">
    <text evidence="9">Site-specific tyrosine recombinase, which acts by catalyzing the cutting and rejoining of the recombining DNA molecules. The XerC-XerD complex is essential to convert dimers of the bacterial chromosome into monomers to permit their segregation at cell division. It also contributes to the segregational stability of plasmids.</text>
</comment>
<dbReference type="HAMAP" id="MF_01808">
    <property type="entry name" value="Recomb_XerC_XerD"/>
    <property type="match status" value="1"/>
</dbReference>
<evidence type="ECO:0000256" key="6">
    <source>
        <dbReference type="ARBA" id="ARBA00023125"/>
    </source>
</evidence>
<dbReference type="SUPFAM" id="SSF56349">
    <property type="entry name" value="DNA breaking-rejoining enzymes"/>
    <property type="match status" value="1"/>
</dbReference>
<feature type="active site" description="O-(3'-phospho-DNA)-tyrosine intermediate" evidence="9">
    <location>
        <position position="286"/>
    </location>
</feature>
<evidence type="ECO:0000256" key="5">
    <source>
        <dbReference type="ARBA" id="ARBA00022908"/>
    </source>
</evidence>
<dbReference type="InterPro" id="IPR010998">
    <property type="entry name" value="Integrase_recombinase_N"/>
</dbReference>
<comment type="subunit">
    <text evidence="9">Forms a cyclic heterotetrameric complex composed of two molecules of XerC and two molecules of XerD.</text>
</comment>
<proteinExistence type="inferred from homology"/>
<dbReference type="PANTHER" id="PTHR30349:SF90">
    <property type="entry name" value="TYROSINE RECOMBINASE XERD"/>
    <property type="match status" value="1"/>
</dbReference>
<evidence type="ECO:0000256" key="1">
    <source>
        <dbReference type="ARBA" id="ARBA00004496"/>
    </source>
</evidence>
<evidence type="ECO:0000256" key="2">
    <source>
        <dbReference type="ARBA" id="ARBA00022490"/>
    </source>
</evidence>
<dbReference type="PANTHER" id="PTHR30349">
    <property type="entry name" value="PHAGE INTEGRASE-RELATED"/>
    <property type="match status" value="1"/>
</dbReference>
<dbReference type="Pfam" id="PF02899">
    <property type="entry name" value="Phage_int_SAM_1"/>
    <property type="match status" value="1"/>
</dbReference>
<comment type="similarity">
    <text evidence="9">Belongs to the 'phage' integrase family. XerC subfamily.</text>
</comment>
<dbReference type="RefSeq" id="WP_188451340.1">
    <property type="nucleotide sequence ID" value="NZ_BMFS01000003.1"/>
</dbReference>
<sequence>MTKTAAPTALVAGFLAHIEGGRRYSVHTVKAYERDLSQWLSFLTGHFGRAVSAEDLSGLTGTDWRAWLADRRRDGAGPRTLQRALSAVRSFYAYARTRHGIDNPALALVEAPRAPRRLPRPVSEGAAKSMLEDAGSARAETWQGARNTAVLALLYGAGLRVSEALSLTGRDHPLADALRIKGKGGRTRLVPVLKPVREAVDAYMAACPFPVSAEAPLFRGARGGALNAREVQRCVERMRGALGLPSSATPHALRHAFATHLLAGGGDLRAIQELLGHASLSTTQIYAEVDTARLLSVHAAAHPRARMGGR</sequence>
<keyword evidence="3 9" id="KW-0132">Cell division</keyword>
<keyword evidence="4 9" id="KW-0159">Chromosome partition</keyword>
<feature type="domain" description="Core-binding (CB)" evidence="11">
    <location>
        <begin position="5"/>
        <end position="96"/>
    </location>
</feature>
<feature type="active site" evidence="9">
    <location>
        <position position="160"/>
    </location>
</feature>
<feature type="active site" evidence="9">
    <location>
        <position position="251"/>
    </location>
</feature>
<gene>
    <name evidence="9 12" type="primary">xerC</name>
    <name evidence="12" type="ORF">GCM10007420_08660</name>
</gene>
<evidence type="ECO:0000256" key="9">
    <source>
        <dbReference type="HAMAP-Rule" id="MF_01808"/>
    </source>
</evidence>
<protein>
    <recommendedName>
        <fullName evidence="9">Tyrosine recombinase XerC</fullName>
    </recommendedName>
</protein>
<dbReference type="InterPro" id="IPR044068">
    <property type="entry name" value="CB"/>
</dbReference>
<evidence type="ECO:0000256" key="8">
    <source>
        <dbReference type="ARBA" id="ARBA00023306"/>
    </source>
</evidence>
<dbReference type="InterPro" id="IPR004107">
    <property type="entry name" value="Integrase_SAM-like_N"/>
</dbReference>
<evidence type="ECO:0000259" key="11">
    <source>
        <dbReference type="PROSITE" id="PS51900"/>
    </source>
</evidence>
<dbReference type="PROSITE" id="PS51900">
    <property type="entry name" value="CB"/>
    <property type="match status" value="1"/>
</dbReference>
<comment type="subcellular location">
    <subcellularLocation>
        <location evidence="1 9">Cytoplasm</location>
    </subcellularLocation>
</comment>
<comment type="caution">
    <text evidence="12">The sequence shown here is derived from an EMBL/GenBank/DDBJ whole genome shotgun (WGS) entry which is preliminary data.</text>
</comment>
<dbReference type="Proteomes" id="UP000648722">
    <property type="component" value="Unassembled WGS sequence"/>
</dbReference>
<dbReference type="InterPro" id="IPR002104">
    <property type="entry name" value="Integrase_catalytic"/>
</dbReference>
<evidence type="ECO:0000313" key="13">
    <source>
        <dbReference type="Proteomes" id="UP000648722"/>
    </source>
</evidence>
<keyword evidence="6 9" id="KW-0238">DNA-binding</keyword>
<keyword evidence="7 9" id="KW-0233">DNA recombination</keyword>
<reference evidence="13" key="1">
    <citation type="journal article" date="2019" name="Int. J. Syst. Evol. Microbiol.">
        <title>The Global Catalogue of Microorganisms (GCM) 10K type strain sequencing project: providing services to taxonomists for standard genome sequencing and annotation.</title>
        <authorList>
            <consortium name="The Broad Institute Genomics Platform"/>
            <consortium name="The Broad Institute Genome Sequencing Center for Infectious Disease"/>
            <person name="Wu L."/>
            <person name="Ma J."/>
        </authorList>
    </citation>
    <scope>NUCLEOTIDE SEQUENCE [LARGE SCALE GENOMIC DNA]</scope>
    <source>
        <strain evidence="13">CGMCC 1.12766</strain>
    </source>
</reference>
<dbReference type="Gene3D" id="1.10.443.10">
    <property type="entry name" value="Intergrase catalytic core"/>
    <property type="match status" value="1"/>
</dbReference>
<feature type="domain" description="Tyr recombinase" evidence="10">
    <location>
        <begin position="117"/>
        <end position="299"/>
    </location>
</feature>
<dbReference type="InterPro" id="IPR011010">
    <property type="entry name" value="DNA_brk_join_enz"/>
</dbReference>
<evidence type="ECO:0000256" key="4">
    <source>
        <dbReference type="ARBA" id="ARBA00022829"/>
    </source>
</evidence>
<organism evidence="12 13">
    <name type="scientific">Glycocaulis albus</name>
    <dbReference type="NCBI Taxonomy" id="1382801"/>
    <lineage>
        <taxon>Bacteria</taxon>
        <taxon>Pseudomonadati</taxon>
        <taxon>Pseudomonadota</taxon>
        <taxon>Alphaproteobacteria</taxon>
        <taxon>Maricaulales</taxon>
        <taxon>Maricaulaceae</taxon>
        <taxon>Glycocaulis</taxon>
    </lineage>
</organism>
<evidence type="ECO:0000256" key="3">
    <source>
        <dbReference type="ARBA" id="ARBA00022618"/>
    </source>
</evidence>
<dbReference type="EMBL" id="BMFS01000003">
    <property type="protein sequence ID" value="GGG95363.1"/>
    <property type="molecule type" value="Genomic_DNA"/>
</dbReference>
<evidence type="ECO:0000313" key="12">
    <source>
        <dbReference type="EMBL" id="GGG95363.1"/>
    </source>
</evidence>
<feature type="active site" evidence="9">
    <location>
        <position position="254"/>
    </location>
</feature>